<dbReference type="InterPro" id="IPR011051">
    <property type="entry name" value="RmlC_Cupin_sf"/>
</dbReference>
<evidence type="ECO:0000259" key="2">
    <source>
        <dbReference type="Pfam" id="PF07883"/>
    </source>
</evidence>
<evidence type="ECO:0000313" key="3">
    <source>
        <dbReference type="EMBL" id="CAI8769667.1"/>
    </source>
</evidence>
<evidence type="ECO:0000313" key="4">
    <source>
        <dbReference type="Proteomes" id="UP001158598"/>
    </source>
</evidence>
<dbReference type="Pfam" id="PF07883">
    <property type="entry name" value="Cupin_2"/>
    <property type="match status" value="1"/>
</dbReference>
<gene>
    <name evidence="3" type="ORF">MCNOR_0995</name>
</gene>
<reference evidence="3" key="1">
    <citation type="submission" date="2023-03" db="EMBL/GenBank/DDBJ databases">
        <authorList>
            <person name="Pearce D."/>
        </authorList>
    </citation>
    <scope>NUCLEOTIDE SEQUENCE</scope>
    <source>
        <strain evidence="3">Mc</strain>
    </source>
</reference>
<dbReference type="SUPFAM" id="SSF51182">
    <property type="entry name" value="RmlC-like cupins"/>
    <property type="match status" value="1"/>
</dbReference>
<protein>
    <submittedName>
        <fullName evidence="3">Cupin_2 domain-containing protein</fullName>
    </submittedName>
</protein>
<sequence>MKSRTGWPLLLLAVAAGLDGQAIAAEAAFSRQELLEKGFEPAAPRIDVRVARVVLPVGYKTPLHTHEGPGPRYVVRGRVRVEEGGQSNTYEPGQVFWESGQWMSIENVGENEAEIILVELAKPK</sequence>
<name>A0AA35XXT0_METCP</name>
<proteinExistence type="predicted"/>
<dbReference type="AlphaFoldDB" id="A0AA35XXT0"/>
<dbReference type="Gene3D" id="2.60.120.10">
    <property type="entry name" value="Jelly Rolls"/>
    <property type="match status" value="1"/>
</dbReference>
<dbReference type="InterPro" id="IPR013096">
    <property type="entry name" value="Cupin_2"/>
</dbReference>
<feature type="chain" id="PRO_5041393671" evidence="1">
    <location>
        <begin position="25"/>
        <end position="124"/>
    </location>
</feature>
<dbReference type="GeneID" id="88222717"/>
<keyword evidence="1" id="KW-0732">Signal</keyword>
<dbReference type="Proteomes" id="UP001158598">
    <property type="component" value="Chromosome"/>
</dbReference>
<feature type="signal peptide" evidence="1">
    <location>
        <begin position="1"/>
        <end position="24"/>
    </location>
</feature>
<dbReference type="RefSeq" id="WP_010959735.1">
    <property type="nucleotide sequence ID" value="NZ_CP079096.1"/>
</dbReference>
<dbReference type="InterPro" id="IPR014710">
    <property type="entry name" value="RmlC-like_jellyroll"/>
</dbReference>
<accession>A0AA35XXT0</accession>
<organism evidence="3 4">
    <name type="scientific">Methylococcus capsulatus</name>
    <dbReference type="NCBI Taxonomy" id="414"/>
    <lineage>
        <taxon>Bacteria</taxon>
        <taxon>Pseudomonadati</taxon>
        <taxon>Pseudomonadota</taxon>
        <taxon>Gammaproteobacteria</taxon>
        <taxon>Methylococcales</taxon>
        <taxon>Methylococcaceae</taxon>
        <taxon>Methylococcus</taxon>
    </lineage>
</organism>
<evidence type="ECO:0000256" key="1">
    <source>
        <dbReference type="SAM" id="SignalP"/>
    </source>
</evidence>
<feature type="domain" description="Cupin type-2" evidence="2">
    <location>
        <begin position="52"/>
        <end position="118"/>
    </location>
</feature>
<dbReference type="EMBL" id="OX458332">
    <property type="protein sequence ID" value="CAI8769667.1"/>
    <property type="molecule type" value="Genomic_DNA"/>
</dbReference>